<dbReference type="InterPro" id="IPR049142">
    <property type="entry name" value="MS_channel_1st"/>
</dbReference>
<dbReference type="Pfam" id="PF00924">
    <property type="entry name" value="MS_channel_2nd"/>
    <property type="match status" value="1"/>
</dbReference>
<comment type="similarity">
    <text evidence="2">Belongs to the MscS (TC 1.A.23) family.</text>
</comment>
<dbReference type="Gene3D" id="1.10.287.1260">
    <property type="match status" value="1"/>
</dbReference>
<keyword evidence="9" id="KW-0732">Signal</keyword>
<feature type="compositionally biased region" description="Polar residues" evidence="7">
    <location>
        <begin position="69"/>
        <end position="80"/>
    </location>
</feature>
<keyword evidence="4 8" id="KW-0812">Transmembrane</keyword>
<dbReference type="InterPro" id="IPR011066">
    <property type="entry name" value="MscS_channel_C_sf"/>
</dbReference>
<dbReference type="Pfam" id="PF25392">
    <property type="entry name" value="MS_channel_TM1"/>
    <property type="match status" value="1"/>
</dbReference>
<feature type="region of interest" description="Disordered" evidence="7">
    <location>
        <begin position="756"/>
        <end position="799"/>
    </location>
</feature>
<evidence type="ECO:0000256" key="8">
    <source>
        <dbReference type="SAM" id="Phobius"/>
    </source>
</evidence>
<feature type="transmembrane region" description="Helical" evidence="8">
    <location>
        <begin position="351"/>
        <end position="377"/>
    </location>
</feature>
<dbReference type="InterPro" id="IPR006685">
    <property type="entry name" value="MscS_channel_2nd"/>
</dbReference>
<feature type="region of interest" description="Disordered" evidence="7">
    <location>
        <begin position="69"/>
        <end position="107"/>
    </location>
</feature>
<dbReference type="InterPro" id="IPR011014">
    <property type="entry name" value="MscS_channel_TM-2"/>
</dbReference>
<evidence type="ECO:0000256" key="5">
    <source>
        <dbReference type="ARBA" id="ARBA00022989"/>
    </source>
</evidence>
<feature type="transmembrane region" description="Helical" evidence="8">
    <location>
        <begin position="240"/>
        <end position="261"/>
    </location>
</feature>
<name>A0ABU1GU96_9GAMM</name>
<evidence type="ECO:0000259" key="12">
    <source>
        <dbReference type="Pfam" id="PF21088"/>
    </source>
</evidence>
<dbReference type="NCBIfam" id="NF008542">
    <property type="entry name" value="PRK11465.1"/>
    <property type="match status" value="1"/>
</dbReference>
<feature type="domain" description="Mechanosensitive ion channel transmembrane helices 2/3" evidence="12">
    <location>
        <begin position="531"/>
        <end position="571"/>
    </location>
</feature>
<feature type="domain" description="Mechanosensitive ion channel MscS C-terminal" evidence="11">
    <location>
        <begin position="646"/>
        <end position="730"/>
    </location>
</feature>
<reference evidence="14 15" key="1">
    <citation type="submission" date="2023-04" db="EMBL/GenBank/DDBJ databases">
        <title>A long-awaited taxogenomic arrangement of the family Halomonadaceae.</title>
        <authorList>
            <person name="De La Haba R."/>
            <person name="Chuvochina M."/>
            <person name="Wittouck S."/>
            <person name="Arahal D.R."/>
            <person name="Sanchez-Porro C."/>
            <person name="Hugenholtz P."/>
            <person name="Ventosa A."/>
        </authorList>
    </citation>
    <scope>NUCLEOTIDE SEQUENCE [LARGE SCALE GENOMIC DNA]</scope>
    <source>
        <strain evidence="14 15">DSM 22428</strain>
    </source>
</reference>
<comment type="subcellular location">
    <subcellularLocation>
        <location evidence="1">Cell membrane</location>
        <topology evidence="1">Multi-pass membrane protein</topology>
    </subcellularLocation>
</comment>
<feature type="transmembrane region" description="Helical" evidence="8">
    <location>
        <begin position="282"/>
        <end position="306"/>
    </location>
</feature>
<dbReference type="SUPFAM" id="SSF50182">
    <property type="entry name" value="Sm-like ribonucleoproteins"/>
    <property type="match status" value="1"/>
</dbReference>
<evidence type="ECO:0000256" key="9">
    <source>
        <dbReference type="SAM" id="SignalP"/>
    </source>
</evidence>
<dbReference type="Pfam" id="PF21082">
    <property type="entry name" value="MS_channel_3rd"/>
    <property type="match status" value="1"/>
</dbReference>
<feature type="transmembrane region" description="Helical" evidence="8">
    <location>
        <begin position="552"/>
        <end position="570"/>
    </location>
</feature>
<feature type="compositionally biased region" description="Acidic residues" evidence="7">
    <location>
        <begin position="787"/>
        <end position="799"/>
    </location>
</feature>
<feature type="chain" id="PRO_5045763319" evidence="9">
    <location>
        <begin position="31"/>
        <end position="799"/>
    </location>
</feature>
<feature type="domain" description="Moderate conductance mechanosensitive channel YbiO-like transmembrane helix 1" evidence="13">
    <location>
        <begin position="392"/>
        <end position="470"/>
    </location>
</feature>
<sequence>MASTLMLHRVWRWFAMMMAVLCLSMPLAHAAPTDAGTDASGKADAGALADMLENDQTRQQLIDQLRSVAANQEGGSQSEAETPPSDAPKNDAATSDQGDSDGGLGELPRQIADTTQAFAESLAANVTGSVAAILSIGDGADGNGANWGELSGRLIGLGIVIGGTIAAFFLLRSLVSPLFRKADRWVVSEQGASSVLKRLGAVVLCLAIDLIVIALAAVTGYAIGLFAFGDNATIGTYQSLFINAFAIVEVFKALIRVVFADRYEGLRLFTMPSDVAKYWNRFLARLVGLIGYGMMVAVPFVAGLLSPSLGKLVDLLIMVVAYVYALSVILSNRADLQQRLEYRAEHASMSAFGVLMRVLGKIWHLLAIAYFTVLLVISQVYPEQALPFMAKATAQTLIAAGIGMLLSSMITKVLASRITLPNQMGQRLPQLEQRLNSYIPNTLKVVRALLLIAVLLVILDAWRAFDLTGWLASSSGKNTIAMIVHVGIILLVAALIWTALASFIEHRLNPGEFGRAPTAREKTLLSLFRNAIAIALTVMTVMIVLSQIGINIGPLIAGAGVVGLAIGFGAQKLVQDVITGVFIQLENAMNTGDVVSAGGITGTAERLTIRSVGIRDLSGTYHVVPFSSVDVVSNYMRDFAYHVGEYGIAYREDVDFAIEKLHDAFEELKQDEAQRECILEDMTVPGVIALADSSVNIRIMIKTTPGTQWSLGRAFNRLVKKHFDAAGIEIPFPHLTMYFGEDKDGKAPPANLRMMRQEKVVNRSAKNADDKGAFEGETTGRNSMPDVDNDGSDEGGADR</sequence>
<evidence type="ECO:0000259" key="13">
    <source>
        <dbReference type="Pfam" id="PF25392"/>
    </source>
</evidence>
<dbReference type="PANTHER" id="PTHR30460:SF0">
    <property type="entry name" value="MODERATE CONDUCTANCE MECHANOSENSITIVE CHANNEL YBIO"/>
    <property type="match status" value="1"/>
</dbReference>
<evidence type="ECO:0000256" key="4">
    <source>
        <dbReference type="ARBA" id="ARBA00022692"/>
    </source>
</evidence>
<feature type="signal peptide" evidence="9">
    <location>
        <begin position="1"/>
        <end position="30"/>
    </location>
</feature>
<dbReference type="InterPro" id="IPR010920">
    <property type="entry name" value="LSM_dom_sf"/>
</dbReference>
<dbReference type="InterPro" id="IPR057485">
    <property type="entry name" value="YbiO-like_TM1"/>
</dbReference>
<dbReference type="SUPFAM" id="SSF82861">
    <property type="entry name" value="Mechanosensitive channel protein MscS (YggB), transmembrane region"/>
    <property type="match status" value="1"/>
</dbReference>
<dbReference type="Pfam" id="PF21088">
    <property type="entry name" value="MS_channel_1st"/>
    <property type="match status" value="1"/>
</dbReference>
<proteinExistence type="inferred from homology"/>
<gene>
    <name evidence="14" type="primary">ybiO</name>
    <name evidence="14" type="ORF">QC825_03515</name>
</gene>
<evidence type="ECO:0000256" key="7">
    <source>
        <dbReference type="SAM" id="MobiDB-lite"/>
    </source>
</evidence>
<feature type="transmembrane region" description="Helical" evidence="8">
    <location>
        <begin position="199"/>
        <end position="228"/>
    </location>
</feature>
<feature type="transmembrane region" description="Helical" evidence="8">
    <location>
        <begin position="154"/>
        <end position="179"/>
    </location>
</feature>
<feature type="transmembrane region" description="Helical" evidence="8">
    <location>
        <begin position="524"/>
        <end position="546"/>
    </location>
</feature>
<keyword evidence="3" id="KW-1003">Cell membrane</keyword>
<organism evidence="14 15">
    <name type="scientific">Larsenimonas suaedae</name>
    <dbReference type="NCBI Taxonomy" id="1851019"/>
    <lineage>
        <taxon>Bacteria</taxon>
        <taxon>Pseudomonadati</taxon>
        <taxon>Pseudomonadota</taxon>
        <taxon>Gammaproteobacteria</taxon>
        <taxon>Oceanospirillales</taxon>
        <taxon>Halomonadaceae</taxon>
        <taxon>Larsenimonas</taxon>
    </lineage>
</organism>
<feature type="transmembrane region" description="Helical" evidence="8">
    <location>
        <begin position="397"/>
        <end position="420"/>
    </location>
</feature>
<keyword evidence="15" id="KW-1185">Reference proteome</keyword>
<keyword evidence="5 8" id="KW-1133">Transmembrane helix</keyword>
<keyword evidence="6 8" id="KW-0472">Membrane</keyword>
<dbReference type="EMBL" id="JARWAO010000001">
    <property type="protein sequence ID" value="MDR5895146.1"/>
    <property type="molecule type" value="Genomic_DNA"/>
</dbReference>
<dbReference type="RefSeq" id="WP_251592000.1">
    <property type="nucleotide sequence ID" value="NZ_JAMLJI010000002.1"/>
</dbReference>
<dbReference type="Gene3D" id="2.30.30.60">
    <property type="match status" value="1"/>
</dbReference>
<dbReference type="InterPro" id="IPR023408">
    <property type="entry name" value="MscS_beta-dom_sf"/>
</dbReference>
<dbReference type="SUPFAM" id="SSF82689">
    <property type="entry name" value="Mechanosensitive channel protein MscS (YggB), C-terminal domain"/>
    <property type="match status" value="1"/>
</dbReference>
<comment type="caution">
    <text evidence="14">The sequence shown here is derived from an EMBL/GenBank/DDBJ whole genome shotgun (WGS) entry which is preliminary data.</text>
</comment>
<dbReference type="InterPro" id="IPR045276">
    <property type="entry name" value="YbiO_bact"/>
</dbReference>
<dbReference type="PANTHER" id="PTHR30460">
    <property type="entry name" value="MODERATE CONDUCTANCE MECHANOSENSITIVE CHANNEL YBIO"/>
    <property type="match status" value="1"/>
</dbReference>
<feature type="domain" description="Mechanosensitive ion channel MscS" evidence="10">
    <location>
        <begin position="573"/>
        <end position="635"/>
    </location>
</feature>
<evidence type="ECO:0000259" key="10">
    <source>
        <dbReference type="Pfam" id="PF00924"/>
    </source>
</evidence>
<evidence type="ECO:0000256" key="6">
    <source>
        <dbReference type="ARBA" id="ARBA00023136"/>
    </source>
</evidence>
<evidence type="ECO:0000256" key="2">
    <source>
        <dbReference type="ARBA" id="ARBA00008017"/>
    </source>
</evidence>
<feature type="transmembrane region" description="Helical" evidence="8">
    <location>
        <begin position="312"/>
        <end position="330"/>
    </location>
</feature>
<dbReference type="Gene3D" id="3.30.70.100">
    <property type="match status" value="1"/>
</dbReference>
<evidence type="ECO:0000259" key="11">
    <source>
        <dbReference type="Pfam" id="PF21082"/>
    </source>
</evidence>
<dbReference type="InterPro" id="IPR049278">
    <property type="entry name" value="MS_channel_C"/>
</dbReference>
<evidence type="ECO:0000313" key="15">
    <source>
        <dbReference type="Proteomes" id="UP001269375"/>
    </source>
</evidence>
<feature type="compositionally biased region" description="Basic and acidic residues" evidence="7">
    <location>
        <begin position="756"/>
        <end position="774"/>
    </location>
</feature>
<feature type="transmembrane region" description="Helical" evidence="8">
    <location>
        <begin position="479"/>
        <end position="504"/>
    </location>
</feature>
<accession>A0ABU1GU96</accession>
<dbReference type="Proteomes" id="UP001269375">
    <property type="component" value="Unassembled WGS sequence"/>
</dbReference>
<evidence type="ECO:0000256" key="3">
    <source>
        <dbReference type="ARBA" id="ARBA00022475"/>
    </source>
</evidence>
<evidence type="ECO:0000256" key="1">
    <source>
        <dbReference type="ARBA" id="ARBA00004651"/>
    </source>
</evidence>
<feature type="transmembrane region" description="Helical" evidence="8">
    <location>
        <begin position="441"/>
        <end position="459"/>
    </location>
</feature>
<protein>
    <submittedName>
        <fullName evidence="14">Mechanosensitive channel protein</fullName>
    </submittedName>
</protein>
<evidence type="ECO:0000313" key="14">
    <source>
        <dbReference type="EMBL" id="MDR5895146.1"/>
    </source>
</evidence>